<evidence type="ECO:0000313" key="1">
    <source>
        <dbReference type="EMBL" id="KAJ1109593.1"/>
    </source>
</evidence>
<protein>
    <submittedName>
        <fullName evidence="1">Uncharacterized protein</fullName>
    </submittedName>
</protein>
<sequence>MRGPACLPGPAGRECWGLVPAGLGARGGDPGQRHWIGPRYGRAIGVCRPAVFLGGWVPRVGLGMPCVGGSPRGELLCGLALGPGGLGDVAGQFGQEEFIYLPEQKSPSQP</sequence>
<proteinExistence type="predicted"/>
<keyword evidence="2" id="KW-1185">Reference proteome</keyword>
<evidence type="ECO:0000313" key="2">
    <source>
        <dbReference type="Proteomes" id="UP001066276"/>
    </source>
</evidence>
<gene>
    <name evidence="1" type="ORF">NDU88_006953</name>
</gene>
<organism evidence="1 2">
    <name type="scientific">Pleurodeles waltl</name>
    <name type="common">Iberian ribbed newt</name>
    <dbReference type="NCBI Taxonomy" id="8319"/>
    <lineage>
        <taxon>Eukaryota</taxon>
        <taxon>Metazoa</taxon>
        <taxon>Chordata</taxon>
        <taxon>Craniata</taxon>
        <taxon>Vertebrata</taxon>
        <taxon>Euteleostomi</taxon>
        <taxon>Amphibia</taxon>
        <taxon>Batrachia</taxon>
        <taxon>Caudata</taxon>
        <taxon>Salamandroidea</taxon>
        <taxon>Salamandridae</taxon>
        <taxon>Pleurodelinae</taxon>
        <taxon>Pleurodeles</taxon>
    </lineage>
</organism>
<reference evidence="1" key="1">
    <citation type="journal article" date="2022" name="bioRxiv">
        <title>Sequencing and chromosome-scale assembly of the giantPleurodeles waltlgenome.</title>
        <authorList>
            <person name="Brown T."/>
            <person name="Elewa A."/>
            <person name="Iarovenko S."/>
            <person name="Subramanian E."/>
            <person name="Araus A.J."/>
            <person name="Petzold A."/>
            <person name="Susuki M."/>
            <person name="Suzuki K.-i.T."/>
            <person name="Hayashi T."/>
            <person name="Toyoda A."/>
            <person name="Oliveira C."/>
            <person name="Osipova E."/>
            <person name="Leigh N.D."/>
            <person name="Simon A."/>
            <person name="Yun M.H."/>
        </authorList>
    </citation>
    <scope>NUCLEOTIDE SEQUENCE</scope>
    <source>
        <strain evidence="1">20211129_DDA</strain>
        <tissue evidence="1">Liver</tissue>
    </source>
</reference>
<dbReference type="EMBL" id="JANPWB010000013">
    <property type="protein sequence ID" value="KAJ1109593.1"/>
    <property type="molecule type" value="Genomic_DNA"/>
</dbReference>
<name>A0AAV7N5J9_PLEWA</name>
<dbReference type="Proteomes" id="UP001066276">
    <property type="component" value="Chromosome 9"/>
</dbReference>
<accession>A0AAV7N5J9</accession>
<dbReference type="AlphaFoldDB" id="A0AAV7N5J9"/>
<comment type="caution">
    <text evidence="1">The sequence shown here is derived from an EMBL/GenBank/DDBJ whole genome shotgun (WGS) entry which is preliminary data.</text>
</comment>